<reference evidence="4" key="1">
    <citation type="submission" date="2022-11" db="UniProtKB">
        <authorList>
            <consortium name="EnsemblMetazoa"/>
        </authorList>
    </citation>
    <scope>IDENTIFICATION</scope>
</reference>
<protein>
    <submittedName>
        <fullName evidence="4">Uncharacterized protein</fullName>
    </submittedName>
</protein>
<dbReference type="PANTHER" id="PTHR11686:SF9">
    <property type="entry name" value="RE13973P"/>
    <property type="match status" value="1"/>
</dbReference>
<feature type="binding site" evidence="3">
    <location>
        <position position="130"/>
    </location>
    <ligand>
        <name>L-glutamate</name>
        <dbReference type="ChEBI" id="CHEBI:29985"/>
    </ligand>
</feature>
<evidence type="ECO:0000256" key="2">
    <source>
        <dbReference type="PIRSR" id="PIRSR600101-1"/>
    </source>
</evidence>
<dbReference type="AlphaFoldDB" id="A0A913YRE4"/>
<keyword evidence="5" id="KW-1185">Reference proteome</keyword>
<dbReference type="OrthoDB" id="1081007at2759"/>
<dbReference type="SUPFAM" id="SSF56235">
    <property type="entry name" value="N-terminal nucleophile aminohydrolases (Ntn hydrolases)"/>
    <property type="match status" value="1"/>
</dbReference>
<evidence type="ECO:0000313" key="4">
    <source>
        <dbReference type="EnsemblMetazoa" id="XP_028517077.1"/>
    </source>
</evidence>
<dbReference type="OMA" id="ITAPRVY"/>
<dbReference type="KEGG" id="epa:114575767"/>
<feature type="active site" description="Nucleophile" evidence="2">
    <location>
        <position position="37"/>
    </location>
</feature>
<dbReference type="PRINTS" id="PR01210">
    <property type="entry name" value="GGTRANSPTASE"/>
</dbReference>
<dbReference type="Pfam" id="PF01019">
    <property type="entry name" value="G_glu_transpept"/>
    <property type="match status" value="1"/>
</dbReference>
<proteinExistence type="predicted"/>
<feature type="binding site" evidence="3">
    <location>
        <begin position="107"/>
        <end position="108"/>
    </location>
    <ligand>
        <name>L-glutamate</name>
        <dbReference type="ChEBI" id="CHEBI:29985"/>
    </ligand>
</feature>
<keyword evidence="1" id="KW-0800">Toxin</keyword>
<sequence length="227" mass="24660">MIDLNFAESTRQKINDNKTYNNASYYGGFFAEDSGSTTHASILAPNGDAVAITSTINLYFGSKFRSRVTGIIMNNQMDDFSTPGEKNFFGVPPSPANYIKPKKRPFSSSSPIVILNKNGAVRMATGASGGTTITTSTALAVINYLWFGRTLSQAVDDPRVHHQLIPMYVLRDAMFQFDPEIVDGLKRLGHTFSDKNFTAVVQAVAKGDDGLLYGKSDPRKGGHSAGF</sequence>
<keyword evidence="1" id="KW-1202">Platelet aggregation activating toxin</keyword>
<dbReference type="Gene3D" id="3.60.20.40">
    <property type="match status" value="1"/>
</dbReference>
<dbReference type="RefSeq" id="XP_028517077.1">
    <property type="nucleotide sequence ID" value="XM_028661276.1"/>
</dbReference>
<dbReference type="FunFam" id="3.60.20.40:FF:000001">
    <property type="entry name" value="Gamma-glutamyltranspeptidase 1"/>
    <property type="match status" value="1"/>
</dbReference>
<evidence type="ECO:0000256" key="1">
    <source>
        <dbReference type="ARBA" id="ARBA00084097"/>
    </source>
</evidence>
<evidence type="ECO:0000313" key="5">
    <source>
        <dbReference type="Proteomes" id="UP000887567"/>
    </source>
</evidence>
<organism evidence="4 5">
    <name type="scientific">Exaiptasia diaphana</name>
    <name type="common">Tropical sea anemone</name>
    <name type="synonym">Aiptasia pulchella</name>
    <dbReference type="NCBI Taxonomy" id="2652724"/>
    <lineage>
        <taxon>Eukaryota</taxon>
        <taxon>Metazoa</taxon>
        <taxon>Cnidaria</taxon>
        <taxon>Anthozoa</taxon>
        <taxon>Hexacorallia</taxon>
        <taxon>Actiniaria</taxon>
        <taxon>Aiptasiidae</taxon>
        <taxon>Exaiptasia</taxon>
    </lineage>
</organism>
<dbReference type="GeneID" id="114575767"/>
<dbReference type="InterPro" id="IPR000101">
    <property type="entry name" value="GGT_peptidase"/>
</dbReference>
<dbReference type="Proteomes" id="UP000887567">
    <property type="component" value="Unplaced"/>
</dbReference>
<feature type="binding site" evidence="3">
    <location>
        <position position="79"/>
    </location>
    <ligand>
        <name>L-glutamate</name>
        <dbReference type="ChEBI" id="CHEBI:29985"/>
    </ligand>
</feature>
<accession>A0A913YRE4</accession>
<dbReference type="EnsemblMetazoa" id="XM_028661276.1">
    <property type="protein sequence ID" value="XP_028517077.1"/>
    <property type="gene ID" value="LOC114575767"/>
</dbReference>
<name>A0A913YRE4_EXADI</name>
<dbReference type="PANTHER" id="PTHR11686">
    <property type="entry name" value="GAMMA GLUTAMYL TRANSPEPTIDASE"/>
    <property type="match status" value="1"/>
</dbReference>
<keyword evidence="1" id="KW-1199">Hemostasis impairing toxin</keyword>
<feature type="binding site" evidence="3">
    <location>
        <begin position="55"/>
        <end position="57"/>
    </location>
    <ligand>
        <name>L-glutamate</name>
        <dbReference type="ChEBI" id="CHEBI:29985"/>
    </ligand>
</feature>
<dbReference type="GO" id="GO:0036374">
    <property type="term" value="F:glutathione hydrolase activity"/>
    <property type="evidence" value="ECO:0007669"/>
    <property type="project" value="InterPro"/>
</dbReference>
<dbReference type="InterPro" id="IPR043137">
    <property type="entry name" value="GGT_ssub_C"/>
</dbReference>
<dbReference type="InterPro" id="IPR029055">
    <property type="entry name" value="Ntn_hydrolases_N"/>
</dbReference>
<dbReference type="GO" id="GO:0006751">
    <property type="term" value="P:glutathione catabolic process"/>
    <property type="evidence" value="ECO:0007669"/>
    <property type="project" value="InterPro"/>
</dbReference>
<evidence type="ECO:0000256" key="3">
    <source>
        <dbReference type="PIRSR" id="PIRSR600101-2"/>
    </source>
</evidence>
<dbReference type="GO" id="GO:0005886">
    <property type="term" value="C:plasma membrane"/>
    <property type="evidence" value="ECO:0007669"/>
    <property type="project" value="TreeGrafter"/>
</dbReference>